<evidence type="ECO:0000256" key="4">
    <source>
        <dbReference type="ARBA" id="ARBA00022679"/>
    </source>
</evidence>
<keyword evidence="5" id="KW-0812">Transmembrane</keyword>
<accession>A0A553PJY9</accession>
<comment type="caution">
    <text evidence="11">The sequence shown here is derived from an EMBL/GenBank/DDBJ whole genome shotgun (WGS) entry which is preliminary data.</text>
</comment>
<protein>
    <submittedName>
        <fullName evidence="11">Uncharacterized protein</fullName>
    </submittedName>
</protein>
<evidence type="ECO:0000313" key="12">
    <source>
        <dbReference type="Proteomes" id="UP000318571"/>
    </source>
</evidence>
<proteinExistence type="inferred from homology"/>
<evidence type="ECO:0000256" key="1">
    <source>
        <dbReference type="ARBA" id="ARBA00004606"/>
    </source>
</evidence>
<dbReference type="STRING" id="6832.A0A553PJY9"/>
<evidence type="ECO:0000256" key="5">
    <source>
        <dbReference type="ARBA" id="ARBA00022692"/>
    </source>
</evidence>
<evidence type="ECO:0000256" key="10">
    <source>
        <dbReference type="ARBA" id="ARBA00038150"/>
    </source>
</evidence>
<comment type="pathway">
    <text evidence="2">Protein modification; protein glycosylation.</text>
</comment>
<evidence type="ECO:0000313" key="11">
    <source>
        <dbReference type="EMBL" id="TRY78000.1"/>
    </source>
</evidence>
<keyword evidence="9" id="KW-0325">Glycoprotein</keyword>
<evidence type="ECO:0000256" key="7">
    <source>
        <dbReference type="ARBA" id="ARBA00022989"/>
    </source>
</evidence>
<keyword evidence="3" id="KW-0328">Glycosyltransferase</keyword>
<keyword evidence="12" id="KW-1185">Reference proteome</keyword>
<name>A0A553PJY9_TIGCA</name>
<dbReference type="EMBL" id="VCGU01000003">
    <property type="protein sequence ID" value="TRY78000.1"/>
    <property type="molecule type" value="Genomic_DNA"/>
</dbReference>
<keyword evidence="6" id="KW-0735">Signal-anchor</keyword>
<evidence type="ECO:0000256" key="2">
    <source>
        <dbReference type="ARBA" id="ARBA00004922"/>
    </source>
</evidence>
<dbReference type="InterPro" id="IPR003406">
    <property type="entry name" value="Glyco_trans_14"/>
</dbReference>
<dbReference type="AlphaFoldDB" id="A0A553PJY9"/>
<evidence type="ECO:0000256" key="6">
    <source>
        <dbReference type="ARBA" id="ARBA00022968"/>
    </source>
</evidence>
<dbReference type="Pfam" id="PF02485">
    <property type="entry name" value="Branch"/>
    <property type="match status" value="1"/>
</dbReference>
<sequence length="447" mass="51427">MALNVWRISWLLAKSRNPSLDTILDSLNCSDANSVSADKPWLKNFLSERKMLERTIAMEECDSYFTMISSQALHQVTEEETNFPLAFSHLIHENVGILEMFLSTHFRPTDTHCIVIDQKSTVEVQKATKAVVNCYQRRFPRNPMFIVDNNISVYNGHISILQAELDCLEELEKRNKEWKMFLNLAGNDLPLVSMTKIRETLSNHKDQNNFDLGFTPTNSHQKIRLEIVDNGEGHRSLREYPDTEKAEPPCKLFIMKGYRNVALTRDFATFLLKSHMVKVFLEWISTTSHPAEHFYATMGTIQEADGPEDGTKLITQRFDMQKSIASQICFREHLWRPSSHCMLRKSGCNVDLQKSPLMNNMRQEYIGNNWFAGYCLRKSKWSNCAGSSRERKCLITLQDSPEIRESGCLFANEFHVDLDPGAIMCQVKYVKAQMAESDAQSKDLNPM</sequence>
<reference evidence="11 12" key="1">
    <citation type="journal article" date="2018" name="Nat. Ecol. Evol.">
        <title>Genomic signatures of mitonuclear coevolution across populations of Tigriopus californicus.</title>
        <authorList>
            <person name="Barreto F.S."/>
            <person name="Watson E.T."/>
            <person name="Lima T.G."/>
            <person name="Willett C.S."/>
            <person name="Edmands S."/>
            <person name="Li W."/>
            <person name="Burton R.S."/>
        </authorList>
    </citation>
    <scope>NUCLEOTIDE SEQUENCE [LARGE SCALE GENOMIC DNA]</scope>
    <source>
        <strain evidence="11 12">San Diego</strain>
    </source>
</reference>
<evidence type="ECO:0000256" key="3">
    <source>
        <dbReference type="ARBA" id="ARBA00022676"/>
    </source>
</evidence>
<dbReference type="PANTHER" id="PTHR19297">
    <property type="entry name" value="GLYCOSYLTRANSFERASE 14 FAMILY MEMBER"/>
    <property type="match status" value="1"/>
</dbReference>
<dbReference type="PANTHER" id="PTHR19297:SF191">
    <property type="entry name" value="PROTEIN XYLOSYLTRANSFERASE"/>
    <property type="match status" value="1"/>
</dbReference>
<comment type="subcellular location">
    <subcellularLocation>
        <location evidence="1">Membrane</location>
        <topology evidence="1">Single-pass type II membrane protein</topology>
    </subcellularLocation>
</comment>
<keyword evidence="8" id="KW-0472">Membrane</keyword>
<evidence type="ECO:0000256" key="8">
    <source>
        <dbReference type="ARBA" id="ARBA00023136"/>
    </source>
</evidence>
<keyword evidence="4" id="KW-0808">Transferase</keyword>
<dbReference type="GO" id="GO:0016020">
    <property type="term" value="C:membrane"/>
    <property type="evidence" value="ECO:0007669"/>
    <property type="project" value="UniProtKB-SubCell"/>
</dbReference>
<comment type="similarity">
    <text evidence="10">Belongs to the glycosyltransferase 14 family.</text>
</comment>
<dbReference type="OMA" id="TIAMEEC"/>
<dbReference type="GO" id="GO:0008375">
    <property type="term" value="F:acetylglucosaminyltransferase activity"/>
    <property type="evidence" value="ECO:0007669"/>
    <property type="project" value="TreeGrafter"/>
</dbReference>
<evidence type="ECO:0000256" key="9">
    <source>
        <dbReference type="ARBA" id="ARBA00023180"/>
    </source>
</evidence>
<dbReference type="Proteomes" id="UP000318571">
    <property type="component" value="Chromosome 11"/>
</dbReference>
<gene>
    <name evidence="11" type="ORF">TCAL_08602</name>
</gene>
<keyword evidence="7" id="KW-1133">Transmembrane helix</keyword>
<organism evidence="11 12">
    <name type="scientific">Tigriopus californicus</name>
    <name type="common">Marine copepod</name>
    <dbReference type="NCBI Taxonomy" id="6832"/>
    <lineage>
        <taxon>Eukaryota</taxon>
        <taxon>Metazoa</taxon>
        <taxon>Ecdysozoa</taxon>
        <taxon>Arthropoda</taxon>
        <taxon>Crustacea</taxon>
        <taxon>Multicrustacea</taxon>
        <taxon>Hexanauplia</taxon>
        <taxon>Copepoda</taxon>
        <taxon>Harpacticoida</taxon>
        <taxon>Harpacticidae</taxon>
        <taxon>Tigriopus</taxon>
    </lineage>
</organism>